<dbReference type="EMBL" id="CP045836">
    <property type="protein sequence ID" value="QGG54062.1"/>
    <property type="molecule type" value="Genomic_DNA"/>
</dbReference>
<proteinExistence type="predicted"/>
<gene>
    <name evidence="1" type="ORF">GDS87_24390</name>
    <name evidence="2" type="ORF">GDS87_24670</name>
</gene>
<geneLocation type="plasmid" evidence="1 3">
    <name>unnamed</name>
</geneLocation>
<keyword evidence="1" id="KW-0614">Plasmid</keyword>
<name>A0ABX6DHQ0_9BACI</name>
<evidence type="ECO:0000313" key="2">
    <source>
        <dbReference type="EMBL" id="QGG54117.1"/>
    </source>
</evidence>
<evidence type="ECO:0000313" key="1">
    <source>
        <dbReference type="EMBL" id="QGG54062.1"/>
    </source>
</evidence>
<sequence>MPNTFEGGKLTLTTEIATSLSVGVWSTIAGTWTASNLEHFDSPSNGELRHLGTSPREYKCIVNFIINGGGNDDIGVRVRKWDNSASAFVDGTEIRRQVNNIVGGRDVAFYNISFNIELDQNDYVFFQVRNNTDNTNITLELDSDFVIEER</sequence>
<evidence type="ECO:0000313" key="3">
    <source>
        <dbReference type="Proteomes" id="UP000373269"/>
    </source>
</evidence>
<reference evidence="1 3" key="1">
    <citation type="submission" date="2019-11" db="EMBL/GenBank/DDBJ databases">
        <title>Whole Genome Sequencing and Comparative Genomic Analyses of Lysinibacillus pakistanensis LZH-9, a Halotolerant Strain with Excellent COD Removal Capability.</title>
        <authorList>
            <person name="Zhou H."/>
        </authorList>
    </citation>
    <scope>NUCLEOTIDE SEQUENCE [LARGE SCALE GENOMIC DNA]</scope>
    <source>
        <strain evidence="1 3">LZH-9</strain>
        <plasmid evidence="1 3">unnamed</plasmid>
    </source>
</reference>
<organism evidence="1 3">
    <name type="scientific">Lysinibacillus pakistanensis</name>
    <dbReference type="NCBI Taxonomy" id="759811"/>
    <lineage>
        <taxon>Bacteria</taxon>
        <taxon>Bacillati</taxon>
        <taxon>Bacillota</taxon>
        <taxon>Bacilli</taxon>
        <taxon>Bacillales</taxon>
        <taxon>Bacillaceae</taxon>
        <taxon>Lysinibacillus</taxon>
    </lineage>
</organism>
<accession>A0ABX6DHQ0</accession>
<dbReference type="RefSeq" id="WP_139535917.1">
    <property type="nucleotide sequence ID" value="NZ_CP045836.1"/>
</dbReference>
<protein>
    <submittedName>
        <fullName evidence="1">Uncharacterized protein</fullName>
    </submittedName>
</protein>
<dbReference type="EMBL" id="CP045836">
    <property type="protein sequence ID" value="QGG54117.1"/>
    <property type="molecule type" value="Genomic_DNA"/>
</dbReference>
<dbReference type="Proteomes" id="UP000373269">
    <property type="component" value="Plasmid unnamed"/>
</dbReference>
<keyword evidence="3" id="KW-1185">Reference proteome</keyword>